<evidence type="ECO:0000259" key="20">
    <source>
        <dbReference type="PROSITE" id="PS50113"/>
    </source>
</evidence>
<evidence type="ECO:0000256" key="6">
    <source>
        <dbReference type="ARBA" id="ARBA00022553"/>
    </source>
</evidence>
<evidence type="ECO:0000259" key="21">
    <source>
        <dbReference type="PROSITE" id="PS50894"/>
    </source>
</evidence>
<feature type="transmembrane region" description="Helical" evidence="16">
    <location>
        <begin position="244"/>
        <end position="267"/>
    </location>
</feature>
<dbReference type="SUPFAM" id="SSF47384">
    <property type="entry name" value="Homodimeric domain of signal transducing histidine kinase"/>
    <property type="match status" value="1"/>
</dbReference>
<evidence type="ECO:0000259" key="18">
    <source>
        <dbReference type="PROSITE" id="PS50110"/>
    </source>
</evidence>
<dbReference type="Pfam" id="PF02518">
    <property type="entry name" value="HATPase_c"/>
    <property type="match status" value="1"/>
</dbReference>
<feature type="domain" description="HPt" evidence="21">
    <location>
        <begin position="1215"/>
        <end position="1305"/>
    </location>
</feature>
<feature type="transmembrane region" description="Helical" evidence="16">
    <location>
        <begin position="21"/>
        <end position="40"/>
    </location>
</feature>
<keyword evidence="23" id="KW-1185">Reference proteome</keyword>
<comment type="subcellular location">
    <subcellularLocation>
        <location evidence="2">Cell inner membrane</location>
        <topology evidence="2">Multi-pass membrane protein</topology>
    </subcellularLocation>
</comment>
<keyword evidence="6 15" id="KW-0597">Phosphoprotein</keyword>
<feature type="modified residue" description="4-aspartylphosphate" evidence="15">
    <location>
        <position position="1135"/>
    </location>
</feature>
<dbReference type="CDD" id="cd16922">
    <property type="entry name" value="HATPase_EvgS-ArcB-TorS-like"/>
    <property type="match status" value="1"/>
</dbReference>
<dbReference type="Pfam" id="PF13426">
    <property type="entry name" value="PAS_9"/>
    <property type="match status" value="1"/>
</dbReference>
<dbReference type="InterPro" id="IPR036641">
    <property type="entry name" value="HPT_dom_sf"/>
</dbReference>
<dbReference type="Pfam" id="PF00072">
    <property type="entry name" value="Response_reg"/>
    <property type="match status" value="1"/>
</dbReference>
<evidence type="ECO:0000256" key="7">
    <source>
        <dbReference type="ARBA" id="ARBA00022679"/>
    </source>
</evidence>
<dbReference type="Pfam" id="PF08447">
    <property type="entry name" value="PAS_3"/>
    <property type="match status" value="1"/>
</dbReference>
<feature type="transmembrane region" description="Helical" evidence="16">
    <location>
        <begin position="279"/>
        <end position="300"/>
    </location>
</feature>
<keyword evidence="7" id="KW-0808">Transferase</keyword>
<dbReference type="InterPro" id="IPR001610">
    <property type="entry name" value="PAC"/>
</dbReference>
<keyword evidence="11 16" id="KW-1133">Transmembrane helix</keyword>
<dbReference type="PROSITE" id="PS50894">
    <property type="entry name" value="HPT"/>
    <property type="match status" value="1"/>
</dbReference>
<dbReference type="InterPro" id="IPR000700">
    <property type="entry name" value="PAS-assoc_C"/>
</dbReference>
<dbReference type="PROSITE" id="PS50112">
    <property type="entry name" value="PAS"/>
    <property type="match status" value="4"/>
</dbReference>
<sequence>MMDKGATFPKLGPEAIEVCGSLAGAVVISFIYGVLAYLSLELTLGSNSVAAFWMGNAVVVGMLLGRGMRCRVAAVSLCFLANIAAYLAVGISTALAVILSGSNMLEILLALFALDRLVIRSRTFDNLSQFVKLAVVGALVPFVSGAVSASAVAMLGGGDWLTTYGLWVAAHSLQIPIFASVLLILRNSLEDRSSYETVPARNWAALIAATLATAALIFGQTTFPFLFLAMPLVIFAAFTTGRLGTAVVVAILSLVASLATLNGMGPIALVKGGAREEVIALEAFLLSCLAIGLPVAVALANKASIRDDLQESRDLVESILAGVGDLVFRVDANWRFTYANPRWKKVTGFAPEDLIGTNPFQNLIDRNSVDLRAEKHAIEKGRKIAERIIVQTTTAEGRTLQFAVGMNPQFDRLGNFVGGIGTATDVTEKLAREHALTESEKRFRRLAETAPVGIFQANAKGEITYAASQWVERFGLKAEDLIGHRWKDALATGEELENDPAFAGFDQTNPIRHRVLNFRNRQGEEFWWETINSAEFDESGNVSGFVGVAHDITEQRLADERLRESERRFQALANMAPAGIFRTDATGSCTYVNAAWKSLSGLEDGQWEGDGWSSAVHPEDLDRVVAIWVEAVRTQTTGEEEFRWLRPDGSIVWTHVTFGPEFGENGAVTGYIGVVSNITEEVEARLRLAEREQQLALLADNATDAVLRLDLDGVCKYASPSARQVFGLDPALFVGNQFITGFHEDDADEVVSQFRALASGELDNVRITFRSKSLILPDEYAWLEANCGLVREGESGEPLEIIASLRNVDQTKQLESDLLEAKERAESAAAAKSDFLANMSHEIRTPMNGVIGFTEVALAGELDEELRSNLEMLADSGKAMLALLNDLLDSAKIDAGRMLIEPQPVNVRHKLRGAITMMTPAAARKDVEIVLEADDDVPEWLESDPTRLRQIALNLIGNAVKFTESGRITVSLRTAEGGERFEIAVSDTGIGIPQDKLEQIFEKFTQADSSIDRRFGGTGLGLPICAQLADLLGGSIAVESKVGKGSTFTLTLPLVTVDAPGKTTKEVKERRQLSESTLNARILVAEDNLINQQVTLAMLERIGLSATIATDGQDAVDRVLAANVSDEPFDLVLMDVQMPVLDGLAATRAIRAAGVDAKRLPIIAVTANAFAENTEECLAAGMQGHLPKPLSLDDLAEVLEQWLGVPPGLELPQPPRQPSEKLRKSFSKRKAKALEAIDAAIRKGELESCSLGEVATQLHQIAGVAAFFGETDLGAECSQLDQRLRKCPDSVKAHDFTVVRSLLQA</sequence>
<feature type="domain" description="PAS" evidence="19">
    <location>
        <begin position="691"/>
        <end position="761"/>
    </location>
</feature>
<dbReference type="SMART" id="SM00387">
    <property type="entry name" value="HATPase_c"/>
    <property type="match status" value="1"/>
</dbReference>
<keyword evidence="10" id="KW-0067">ATP-binding</keyword>
<evidence type="ECO:0000256" key="2">
    <source>
        <dbReference type="ARBA" id="ARBA00004429"/>
    </source>
</evidence>
<dbReference type="SUPFAM" id="SSF55874">
    <property type="entry name" value="ATPase domain of HSP90 chaperone/DNA topoisomerase II/histidine kinase"/>
    <property type="match status" value="1"/>
</dbReference>
<evidence type="ECO:0000256" key="5">
    <source>
        <dbReference type="ARBA" id="ARBA00022519"/>
    </source>
</evidence>
<evidence type="ECO:0000256" key="10">
    <source>
        <dbReference type="ARBA" id="ARBA00022840"/>
    </source>
</evidence>
<dbReference type="Gene3D" id="3.30.565.10">
    <property type="entry name" value="Histidine kinase-like ATPase, C-terminal domain"/>
    <property type="match status" value="1"/>
</dbReference>
<evidence type="ECO:0000256" key="15">
    <source>
        <dbReference type="PROSITE-ProRule" id="PRU00169"/>
    </source>
</evidence>
<evidence type="ECO:0000256" key="14">
    <source>
        <dbReference type="PROSITE-ProRule" id="PRU00110"/>
    </source>
</evidence>
<feature type="domain" description="PAS" evidence="19">
    <location>
        <begin position="565"/>
        <end position="635"/>
    </location>
</feature>
<dbReference type="SUPFAM" id="SSF47226">
    <property type="entry name" value="Histidine-containing phosphotransfer domain, HPT domain"/>
    <property type="match status" value="1"/>
</dbReference>
<dbReference type="PROSITE" id="PS50109">
    <property type="entry name" value="HIS_KIN"/>
    <property type="match status" value="1"/>
</dbReference>
<dbReference type="SMART" id="SM00086">
    <property type="entry name" value="PAC"/>
    <property type="match status" value="4"/>
</dbReference>
<evidence type="ECO:0000256" key="3">
    <source>
        <dbReference type="ARBA" id="ARBA00012438"/>
    </source>
</evidence>
<dbReference type="SMART" id="SM00448">
    <property type="entry name" value="REC"/>
    <property type="match status" value="1"/>
</dbReference>
<feature type="domain" description="PAC" evidence="20">
    <location>
        <begin position="383"/>
        <end position="438"/>
    </location>
</feature>
<evidence type="ECO:0000313" key="22">
    <source>
        <dbReference type="EMBL" id="MBX7459171.1"/>
    </source>
</evidence>
<feature type="transmembrane region" description="Helical" evidence="16">
    <location>
        <begin position="164"/>
        <end position="185"/>
    </location>
</feature>
<dbReference type="CDD" id="cd17546">
    <property type="entry name" value="REC_hyHK_CKI1_RcsC-like"/>
    <property type="match status" value="1"/>
</dbReference>
<dbReference type="InterPro" id="IPR003594">
    <property type="entry name" value="HATPase_dom"/>
</dbReference>
<dbReference type="InterPro" id="IPR000014">
    <property type="entry name" value="PAS"/>
</dbReference>
<evidence type="ECO:0000256" key="4">
    <source>
        <dbReference type="ARBA" id="ARBA00022475"/>
    </source>
</evidence>
<evidence type="ECO:0000256" key="9">
    <source>
        <dbReference type="ARBA" id="ARBA00022777"/>
    </source>
</evidence>
<protein>
    <recommendedName>
        <fullName evidence="3">histidine kinase</fullName>
        <ecNumber evidence="3">2.7.13.3</ecNumber>
    </recommendedName>
</protein>
<dbReference type="EMBL" id="JAIGNK010000004">
    <property type="protein sequence ID" value="MBX7459171.1"/>
    <property type="molecule type" value="Genomic_DNA"/>
</dbReference>
<dbReference type="Gene3D" id="1.10.287.130">
    <property type="match status" value="1"/>
</dbReference>
<dbReference type="PROSITE" id="PS50113">
    <property type="entry name" value="PAC"/>
    <property type="match status" value="3"/>
</dbReference>
<keyword evidence="13 16" id="KW-0472">Membrane</keyword>
<feature type="domain" description="PAC" evidence="20">
    <location>
        <begin position="638"/>
        <end position="690"/>
    </location>
</feature>
<keyword evidence="8 16" id="KW-0812">Transmembrane</keyword>
<keyword evidence="4" id="KW-1003">Cell membrane</keyword>
<dbReference type="PANTHER" id="PTHR43047">
    <property type="entry name" value="TWO-COMPONENT HISTIDINE PROTEIN KINASE"/>
    <property type="match status" value="1"/>
</dbReference>
<evidence type="ECO:0000256" key="12">
    <source>
        <dbReference type="ARBA" id="ARBA00023012"/>
    </source>
</evidence>
<feature type="domain" description="Histidine kinase" evidence="17">
    <location>
        <begin position="838"/>
        <end position="1056"/>
    </location>
</feature>
<evidence type="ECO:0000313" key="23">
    <source>
        <dbReference type="Proteomes" id="UP000783253"/>
    </source>
</evidence>
<dbReference type="InterPro" id="IPR007895">
    <property type="entry name" value="MASE1"/>
</dbReference>
<comment type="catalytic activity">
    <reaction evidence="1">
        <text>ATP + protein L-histidine = ADP + protein N-phospho-L-histidine.</text>
        <dbReference type="EC" id="2.7.13.3"/>
    </reaction>
</comment>
<accession>A0ABS7J010</accession>
<feature type="transmembrane region" description="Helical" evidence="16">
    <location>
        <begin position="95"/>
        <end position="118"/>
    </location>
</feature>
<dbReference type="PROSITE" id="PS50110">
    <property type="entry name" value="RESPONSE_REGULATORY"/>
    <property type="match status" value="1"/>
</dbReference>
<evidence type="ECO:0000256" key="16">
    <source>
        <dbReference type="SAM" id="Phobius"/>
    </source>
</evidence>
<feature type="transmembrane region" description="Helical" evidence="16">
    <location>
        <begin position="46"/>
        <end position="65"/>
    </location>
</feature>
<dbReference type="Pfam" id="PF00512">
    <property type="entry name" value="HisKA"/>
    <property type="match status" value="1"/>
</dbReference>
<dbReference type="InterPro" id="IPR035965">
    <property type="entry name" value="PAS-like_dom_sf"/>
</dbReference>
<dbReference type="InterPro" id="IPR008207">
    <property type="entry name" value="Sig_transdc_His_kin_Hpt_dom"/>
</dbReference>
<keyword evidence="10" id="KW-0547">Nucleotide-binding</keyword>
<dbReference type="EC" id="2.7.13.3" evidence="3"/>
<organism evidence="22 23">
    <name type="scientific">Qipengyuania polymorpha</name>
    <dbReference type="NCBI Taxonomy" id="2867234"/>
    <lineage>
        <taxon>Bacteria</taxon>
        <taxon>Pseudomonadati</taxon>
        <taxon>Pseudomonadota</taxon>
        <taxon>Alphaproteobacteria</taxon>
        <taxon>Sphingomonadales</taxon>
        <taxon>Erythrobacteraceae</taxon>
        <taxon>Qipengyuania</taxon>
    </lineage>
</organism>
<dbReference type="Gene3D" id="3.40.50.2300">
    <property type="match status" value="1"/>
</dbReference>
<dbReference type="InterPro" id="IPR036097">
    <property type="entry name" value="HisK_dim/P_sf"/>
</dbReference>
<evidence type="ECO:0000259" key="17">
    <source>
        <dbReference type="PROSITE" id="PS50109"/>
    </source>
</evidence>
<feature type="modified residue" description="Phosphohistidine" evidence="14">
    <location>
        <position position="1259"/>
    </location>
</feature>
<feature type="transmembrane region" description="Helical" evidence="16">
    <location>
        <begin position="130"/>
        <end position="152"/>
    </location>
</feature>
<feature type="domain" description="PAS" evidence="19">
    <location>
        <begin position="439"/>
        <end position="483"/>
    </location>
</feature>
<dbReference type="SUPFAM" id="SSF52172">
    <property type="entry name" value="CheY-like"/>
    <property type="match status" value="1"/>
</dbReference>
<dbReference type="SMART" id="SM00091">
    <property type="entry name" value="PAS"/>
    <property type="match status" value="4"/>
</dbReference>
<dbReference type="NCBIfam" id="TIGR00229">
    <property type="entry name" value="sensory_box"/>
    <property type="match status" value="4"/>
</dbReference>
<dbReference type="PRINTS" id="PR00344">
    <property type="entry name" value="BCTRLSENSOR"/>
</dbReference>
<dbReference type="Pfam" id="PF00989">
    <property type="entry name" value="PAS"/>
    <property type="match status" value="2"/>
</dbReference>
<gene>
    <name evidence="22" type="ORF">K3152_13010</name>
</gene>
<feature type="transmembrane region" description="Helical" evidence="16">
    <location>
        <begin position="72"/>
        <end position="89"/>
    </location>
</feature>
<name>A0ABS7J010_9SPHN</name>
<evidence type="ECO:0000256" key="11">
    <source>
        <dbReference type="ARBA" id="ARBA00022989"/>
    </source>
</evidence>
<dbReference type="InterPro" id="IPR001789">
    <property type="entry name" value="Sig_transdc_resp-reg_receiver"/>
</dbReference>
<dbReference type="CDD" id="cd00130">
    <property type="entry name" value="PAS"/>
    <property type="match status" value="4"/>
</dbReference>
<feature type="domain" description="PAC" evidence="20">
    <location>
        <begin position="509"/>
        <end position="564"/>
    </location>
</feature>
<feature type="transmembrane region" description="Helical" evidence="16">
    <location>
        <begin position="205"/>
        <end position="238"/>
    </location>
</feature>
<evidence type="ECO:0000256" key="13">
    <source>
        <dbReference type="ARBA" id="ARBA00023136"/>
    </source>
</evidence>
<keyword evidence="9" id="KW-0418">Kinase</keyword>
<dbReference type="InterPro" id="IPR011006">
    <property type="entry name" value="CheY-like_superfamily"/>
</dbReference>
<dbReference type="InterPro" id="IPR004358">
    <property type="entry name" value="Sig_transdc_His_kin-like_C"/>
</dbReference>
<dbReference type="InterPro" id="IPR013655">
    <property type="entry name" value="PAS_fold_3"/>
</dbReference>
<dbReference type="Pfam" id="PF05231">
    <property type="entry name" value="MASE1"/>
    <property type="match status" value="1"/>
</dbReference>
<keyword evidence="12" id="KW-0902">Two-component regulatory system</keyword>
<reference evidence="22 23" key="1">
    <citation type="submission" date="2021-08" db="EMBL/GenBank/DDBJ databases">
        <title>Comparative Genomics Analysis of the Genus Qipengyuania Reveals Extensive Genetic Diversity and Metabolic Versatility, Including the Description of Fifteen Novel Species.</title>
        <authorList>
            <person name="Liu Y."/>
        </authorList>
    </citation>
    <scope>NUCLEOTIDE SEQUENCE [LARGE SCALE GENOMIC DNA]</scope>
    <source>
        <strain evidence="22 23">1NDH17</strain>
    </source>
</reference>
<proteinExistence type="predicted"/>
<dbReference type="InterPro" id="IPR003661">
    <property type="entry name" value="HisK_dim/P_dom"/>
</dbReference>
<dbReference type="SMART" id="SM00388">
    <property type="entry name" value="HisKA"/>
    <property type="match status" value="1"/>
</dbReference>
<dbReference type="SUPFAM" id="SSF55785">
    <property type="entry name" value="PYP-like sensor domain (PAS domain)"/>
    <property type="match status" value="4"/>
</dbReference>
<dbReference type="Gene3D" id="3.30.450.20">
    <property type="entry name" value="PAS domain"/>
    <property type="match status" value="4"/>
</dbReference>
<comment type="caution">
    <text evidence="22">The sequence shown here is derived from an EMBL/GenBank/DDBJ whole genome shotgun (WGS) entry which is preliminary data.</text>
</comment>
<evidence type="ECO:0000256" key="8">
    <source>
        <dbReference type="ARBA" id="ARBA00022692"/>
    </source>
</evidence>
<keyword evidence="5" id="KW-0997">Cell inner membrane</keyword>
<feature type="domain" description="PAS" evidence="19">
    <location>
        <begin position="312"/>
        <end position="364"/>
    </location>
</feature>
<dbReference type="InterPro" id="IPR013767">
    <property type="entry name" value="PAS_fold"/>
</dbReference>
<evidence type="ECO:0000259" key="19">
    <source>
        <dbReference type="PROSITE" id="PS50112"/>
    </source>
</evidence>
<feature type="domain" description="Response regulatory" evidence="18">
    <location>
        <begin position="1081"/>
        <end position="1203"/>
    </location>
</feature>
<dbReference type="InterPro" id="IPR036890">
    <property type="entry name" value="HATPase_C_sf"/>
</dbReference>
<dbReference type="Proteomes" id="UP000783253">
    <property type="component" value="Unassembled WGS sequence"/>
</dbReference>
<dbReference type="CDD" id="cd00082">
    <property type="entry name" value="HisKA"/>
    <property type="match status" value="1"/>
</dbReference>
<dbReference type="InterPro" id="IPR005467">
    <property type="entry name" value="His_kinase_dom"/>
</dbReference>
<evidence type="ECO:0000256" key="1">
    <source>
        <dbReference type="ARBA" id="ARBA00000085"/>
    </source>
</evidence>